<sequence>LTIKWEKIILEEFTTSVMLLTNYKIQNLINEVHKKLTKWIVKQYHKVFLPKFETQRIVRRANRRIRR</sequence>
<evidence type="ECO:0000313" key="2">
    <source>
        <dbReference type="Proteomes" id="UP000789405"/>
    </source>
</evidence>
<organism evidence="1 2">
    <name type="scientific">Dentiscutata erythropus</name>
    <dbReference type="NCBI Taxonomy" id="1348616"/>
    <lineage>
        <taxon>Eukaryota</taxon>
        <taxon>Fungi</taxon>
        <taxon>Fungi incertae sedis</taxon>
        <taxon>Mucoromycota</taxon>
        <taxon>Glomeromycotina</taxon>
        <taxon>Glomeromycetes</taxon>
        <taxon>Diversisporales</taxon>
        <taxon>Gigasporaceae</taxon>
        <taxon>Dentiscutata</taxon>
    </lineage>
</organism>
<proteinExistence type="predicted"/>
<dbReference type="Proteomes" id="UP000789405">
    <property type="component" value="Unassembled WGS sequence"/>
</dbReference>
<protein>
    <submittedName>
        <fullName evidence="1">7373_t:CDS:1</fullName>
    </submittedName>
</protein>
<feature type="non-terminal residue" evidence="1">
    <location>
        <position position="67"/>
    </location>
</feature>
<dbReference type="AlphaFoldDB" id="A0A9N9BEC2"/>
<comment type="caution">
    <text evidence="1">The sequence shown here is derived from an EMBL/GenBank/DDBJ whole genome shotgun (WGS) entry which is preliminary data.</text>
</comment>
<evidence type="ECO:0000313" key="1">
    <source>
        <dbReference type="EMBL" id="CAG8562901.1"/>
    </source>
</evidence>
<keyword evidence="2" id="KW-1185">Reference proteome</keyword>
<gene>
    <name evidence="1" type="ORF">DERYTH_LOCUS5825</name>
</gene>
<reference evidence="1" key="1">
    <citation type="submission" date="2021-06" db="EMBL/GenBank/DDBJ databases">
        <authorList>
            <person name="Kallberg Y."/>
            <person name="Tangrot J."/>
            <person name="Rosling A."/>
        </authorList>
    </citation>
    <scope>NUCLEOTIDE SEQUENCE</scope>
    <source>
        <strain evidence="1">MA453B</strain>
    </source>
</reference>
<name>A0A9N9BEC2_9GLOM</name>
<accession>A0A9N9BEC2</accession>
<dbReference type="EMBL" id="CAJVPY010002509">
    <property type="protein sequence ID" value="CAG8562901.1"/>
    <property type="molecule type" value="Genomic_DNA"/>
</dbReference>